<feature type="region of interest" description="Disordered" evidence="2">
    <location>
        <begin position="1"/>
        <end position="44"/>
    </location>
</feature>
<dbReference type="InterPro" id="IPR000757">
    <property type="entry name" value="Beta-glucanase-like"/>
</dbReference>
<dbReference type="SUPFAM" id="SSF49899">
    <property type="entry name" value="Concanavalin A-like lectins/glucanases"/>
    <property type="match status" value="1"/>
</dbReference>
<feature type="domain" description="GH16" evidence="3">
    <location>
        <begin position="34"/>
        <end position="301"/>
    </location>
</feature>
<dbReference type="Gene3D" id="2.150.10.10">
    <property type="entry name" value="Serralysin-like metalloprotease, C-terminal"/>
    <property type="match status" value="1"/>
</dbReference>
<dbReference type="PRINTS" id="PR00313">
    <property type="entry name" value="CABNDNGRPT"/>
</dbReference>
<dbReference type="InterPro" id="IPR050546">
    <property type="entry name" value="Glycosyl_Hydrlase_16"/>
</dbReference>
<dbReference type="InterPro" id="IPR013320">
    <property type="entry name" value="ConA-like_dom_sf"/>
</dbReference>
<dbReference type="Pfam" id="PF00722">
    <property type="entry name" value="Glyco_hydro_16"/>
    <property type="match status" value="1"/>
</dbReference>
<comment type="similarity">
    <text evidence="1">Belongs to the glycosyl hydrolase 16 family.</text>
</comment>
<dbReference type="OrthoDB" id="9809583at2"/>
<keyword evidence="5" id="KW-1185">Reference proteome</keyword>
<reference evidence="4 5" key="1">
    <citation type="submission" date="2018-06" db="EMBL/GenBank/DDBJ databases">
        <title>Genomic Encyclopedia of Type Strains, Phase III (KMG-III): the genomes of soil and plant-associated and newly described type strains.</title>
        <authorList>
            <person name="Whitman W."/>
        </authorList>
    </citation>
    <scope>NUCLEOTIDE SEQUENCE [LARGE SCALE GENOMIC DNA]</scope>
    <source>
        <strain evidence="4 5">CECT 9025</strain>
    </source>
</reference>
<dbReference type="PANTHER" id="PTHR10963:SF55">
    <property type="entry name" value="GLYCOSIDE HYDROLASE FAMILY 16 PROTEIN"/>
    <property type="match status" value="1"/>
</dbReference>
<dbReference type="GO" id="GO:0005975">
    <property type="term" value="P:carbohydrate metabolic process"/>
    <property type="evidence" value="ECO:0007669"/>
    <property type="project" value="InterPro"/>
</dbReference>
<organism evidence="4 5">
    <name type="scientific">Pseudoroseicyclus aestuarii</name>
    <dbReference type="NCBI Taxonomy" id="1795041"/>
    <lineage>
        <taxon>Bacteria</taxon>
        <taxon>Pseudomonadati</taxon>
        <taxon>Pseudomonadota</taxon>
        <taxon>Alphaproteobacteria</taxon>
        <taxon>Rhodobacterales</taxon>
        <taxon>Paracoccaceae</taxon>
        <taxon>Pseudoroseicyclus</taxon>
    </lineage>
</organism>
<name>A0A318SU39_9RHOB</name>
<evidence type="ECO:0000259" key="3">
    <source>
        <dbReference type="PROSITE" id="PS51762"/>
    </source>
</evidence>
<dbReference type="PROSITE" id="PS51762">
    <property type="entry name" value="GH16_2"/>
    <property type="match status" value="1"/>
</dbReference>
<dbReference type="CDD" id="cd08023">
    <property type="entry name" value="GH16_laminarinase_like"/>
    <property type="match status" value="1"/>
</dbReference>
<dbReference type="Gene3D" id="2.60.120.200">
    <property type="match status" value="1"/>
</dbReference>
<dbReference type="GO" id="GO:0004553">
    <property type="term" value="F:hydrolase activity, hydrolyzing O-glycosyl compounds"/>
    <property type="evidence" value="ECO:0007669"/>
    <property type="project" value="InterPro"/>
</dbReference>
<dbReference type="GO" id="GO:0005509">
    <property type="term" value="F:calcium ion binding"/>
    <property type="evidence" value="ECO:0007669"/>
    <property type="project" value="InterPro"/>
</dbReference>
<evidence type="ECO:0000313" key="4">
    <source>
        <dbReference type="EMBL" id="PYE83756.1"/>
    </source>
</evidence>
<accession>A0A318SU39</accession>
<dbReference type="Proteomes" id="UP000248311">
    <property type="component" value="Unassembled WGS sequence"/>
</dbReference>
<evidence type="ECO:0000256" key="1">
    <source>
        <dbReference type="ARBA" id="ARBA00006865"/>
    </source>
</evidence>
<dbReference type="Pfam" id="PF00353">
    <property type="entry name" value="HemolysinCabind"/>
    <property type="match status" value="2"/>
</dbReference>
<dbReference type="AlphaFoldDB" id="A0A318SU39"/>
<dbReference type="RefSeq" id="WP_110814322.1">
    <property type="nucleotide sequence ID" value="NZ_QJTE01000003.1"/>
</dbReference>
<dbReference type="EMBL" id="QJTE01000003">
    <property type="protein sequence ID" value="PYE83756.1"/>
    <property type="molecule type" value="Genomic_DNA"/>
</dbReference>
<protein>
    <submittedName>
        <fullName evidence="4">Hemolysin type calcium-binding protein</fullName>
    </submittedName>
</protein>
<evidence type="ECO:0000256" key="2">
    <source>
        <dbReference type="SAM" id="MobiDB-lite"/>
    </source>
</evidence>
<gene>
    <name evidence="4" type="ORF">DFP88_103115</name>
</gene>
<dbReference type="PANTHER" id="PTHR10963">
    <property type="entry name" value="GLYCOSYL HYDROLASE-RELATED"/>
    <property type="match status" value="1"/>
</dbReference>
<dbReference type="InterPro" id="IPR018511">
    <property type="entry name" value="Hemolysin-typ_Ca-bd_CS"/>
</dbReference>
<sequence>MPKPLKDIDSTKEGRGGKGADKKTKTDAAATAEPDEAQVSLETAETGGSINRLTIEGQDYVLTFNDEFNGSTVSFWAGHGRGGIWSTSFSPHLDDLRYIEANGELQYYVDPDMDAFPDAFSLGGGSLTLTASALDAEQQQLAEGQPYSSGMIATEMSFATTSGYFEMGADVPAQTGLWSAFWLLPEDGDWSAEIDVFEVLGESADTLHTNLWAEGSPDAQYVTQTGAGEGFHTYGLYWDETVIRWYYDGALIRESENTVDEAMYLVCNLAVGGWAADPDATTDLTDGLSIDYVRVYELESSTSRNEAIEGGQFKSTKEKGGSDEAEVTYGSRWGDIIDAQAGDDTVYGKDGDDVISGGAGADKLFGQTGSDSLSGGAGTDHLVGGAGADRLAGGAGTDHLWGGSYGADGAADVFVFGAGSGKDYVHDYEAGLDRLDFGNLSGQVDLIMANSSDQGWAVKIDLAAAGGEAGDVIYLKDVALEDLTAADFGAGLFV</sequence>
<dbReference type="SUPFAM" id="SSF51120">
    <property type="entry name" value="beta-Roll"/>
    <property type="match status" value="1"/>
</dbReference>
<feature type="compositionally biased region" description="Basic and acidic residues" evidence="2">
    <location>
        <begin position="1"/>
        <end position="26"/>
    </location>
</feature>
<comment type="caution">
    <text evidence="4">The sequence shown here is derived from an EMBL/GenBank/DDBJ whole genome shotgun (WGS) entry which is preliminary data.</text>
</comment>
<dbReference type="PROSITE" id="PS00330">
    <property type="entry name" value="HEMOLYSIN_CALCIUM"/>
    <property type="match status" value="2"/>
</dbReference>
<dbReference type="InterPro" id="IPR011049">
    <property type="entry name" value="Serralysin-like_metalloprot_C"/>
</dbReference>
<dbReference type="InterPro" id="IPR001343">
    <property type="entry name" value="Hemolysn_Ca-bd"/>
</dbReference>
<evidence type="ECO:0000313" key="5">
    <source>
        <dbReference type="Proteomes" id="UP000248311"/>
    </source>
</evidence>
<proteinExistence type="inferred from homology"/>